<evidence type="ECO:0000313" key="3">
    <source>
        <dbReference type="EMBL" id="NQV65293.1"/>
    </source>
</evidence>
<reference evidence="3" key="1">
    <citation type="submission" date="2020-05" db="EMBL/GenBank/DDBJ databases">
        <title>Sulfur intermediates as new biogeochemical hubs in an aquatic model microbial ecosystem.</title>
        <authorList>
            <person name="Vigneron A."/>
        </authorList>
    </citation>
    <scope>NUCLEOTIDE SEQUENCE</scope>
    <source>
        <strain evidence="3">Bin.250</strain>
    </source>
</reference>
<name>A0A973A913_9GAMM</name>
<feature type="chain" id="PRO_5037836663" evidence="2">
    <location>
        <begin position="20"/>
        <end position="242"/>
    </location>
</feature>
<comment type="caution">
    <text evidence="3">The sequence shown here is derived from an EMBL/GenBank/DDBJ whole genome shotgun (WGS) entry which is preliminary data.</text>
</comment>
<feature type="signal peptide" evidence="2">
    <location>
        <begin position="1"/>
        <end position="19"/>
    </location>
</feature>
<dbReference type="Proteomes" id="UP000754644">
    <property type="component" value="Unassembled WGS sequence"/>
</dbReference>
<dbReference type="EMBL" id="JABMOJ010000298">
    <property type="protein sequence ID" value="NQV65293.1"/>
    <property type="molecule type" value="Genomic_DNA"/>
</dbReference>
<protein>
    <submittedName>
        <fullName evidence="3">Uncharacterized protein</fullName>
    </submittedName>
</protein>
<gene>
    <name evidence="3" type="ORF">HQ497_08000</name>
</gene>
<keyword evidence="1" id="KW-0677">Repeat</keyword>
<keyword evidence="2" id="KW-0732">Signal</keyword>
<evidence type="ECO:0000256" key="2">
    <source>
        <dbReference type="SAM" id="SignalP"/>
    </source>
</evidence>
<proteinExistence type="predicted"/>
<organism evidence="3 4">
    <name type="scientific">SAR86 cluster bacterium</name>
    <dbReference type="NCBI Taxonomy" id="2030880"/>
    <lineage>
        <taxon>Bacteria</taxon>
        <taxon>Pseudomonadati</taxon>
        <taxon>Pseudomonadota</taxon>
        <taxon>Gammaproteobacteria</taxon>
        <taxon>SAR86 cluster</taxon>
    </lineage>
</organism>
<dbReference type="PANTHER" id="PTHR23084">
    <property type="entry name" value="PHOSPHATIDYLINOSITOL-4-PHOSPHATE 5-KINASE RELATED"/>
    <property type="match status" value="1"/>
</dbReference>
<dbReference type="SUPFAM" id="SSF82185">
    <property type="entry name" value="Histone H3 K4-specific methyltransferase SET7/9 N-terminal domain"/>
    <property type="match status" value="1"/>
</dbReference>
<dbReference type="PANTHER" id="PTHR23084:SF263">
    <property type="entry name" value="MORN REPEAT-CONTAINING PROTEIN 1"/>
    <property type="match status" value="1"/>
</dbReference>
<dbReference type="AlphaFoldDB" id="A0A973A913"/>
<dbReference type="Pfam" id="PF02493">
    <property type="entry name" value="MORN"/>
    <property type="match status" value="2"/>
</dbReference>
<accession>A0A973A913</accession>
<dbReference type="InterPro" id="IPR003409">
    <property type="entry name" value="MORN"/>
</dbReference>
<sequence length="242" mass="26818">MTFCLLLLIAAGTLFTAGAARSSSETSTQPVTQTLVWPDDDTRYVGTVLDGERSGKGTITWQNDTRFVGHFKDDLKNGPGTLVLPDGSDYSDYVENAILADHQPVAAQANTPAQHPAEMTETTAEISTEQLTEKPATTSPTTIPPEPGENVGQYLANYAAERAVPDEQIRSLWNALRRSRLQAPKFIEVALADLDYGIIQLDEARINFAQTYRSKRYNDVSSKFVQFKKQDNTWFIINEGNR</sequence>
<dbReference type="Gene3D" id="2.20.110.10">
    <property type="entry name" value="Histone H3 K4-specific methyltransferase SET7/9 N-terminal domain"/>
    <property type="match status" value="1"/>
</dbReference>
<evidence type="ECO:0000313" key="4">
    <source>
        <dbReference type="Proteomes" id="UP000754644"/>
    </source>
</evidence>
<evidence type="ECO:0000256" key="1">
    <source>
        <dbReference type="ARBA" id="ARBA00022737"/>
    </source>
</evidence>
<dbReference type="SMART" id="SM00698">
    <property type="entry name" value="MORN"/>
    <property type="match status" value="2"/>
</dbReference>